<dbReference type="EMBL" id="PPEI02000005">
    <property type="protein sequence ID" value="PWN62298.1"/>
    <property type="molecule type" value="Genomic_DNA"/>
</dbReference>
<dbReference type="OrthoDB" id="9813502at2"/>
<dbReference type="AlphaFoldDB" id="A0A316WSV3"/>
<gene>
    <name evidence="2" type="ORF">C1638_017550</name>
</gene>
<name>A0A316WSV3_9FLAO</name>
<dbReference type="InterPro" id="IPR006528">
    <property type="entry name" value="Phage_head_morphogenesis_dom"/>
</dbReference>
<comment type="caution">
    <text evidence="2">The sequence shown here is derived from an EMBL/GenBank/DDBJ whole genome shotgun (WGS) entry which is preliminary data.</text>
</comment>
<reference evidence="2" key="1">
    <citation type="submission" date="2018-04" db="EMBL/GenBank/DDBJ databases">
        <title>Draft Genome Sequences of Chryseobacterium lactis NCTC11390T isolated from milk, Chryseobacterium oncorhynchi 701B-08T from rainbow trout, and Chryseobacterium viscerum 687B-08T from diseased fish.</title>
        <authorList>
            <person name="Jeong J.-J."/>
            <person name="Lee Y.J."/>
            <person name="Pathiraja D."/>
            <person name="Park B."/>
            <person name="Choi I.-G."/>
            <person name="Kim K.D."/>
        </authorList>
    </citation>
    <scope>NUCLEOTIDE SEQUENCE [LARGE SCALE GENOMIC DNA]</scope>
    <source>
        <strain evidence="2">701B-08</strain>
    </source>
</reference>
<keyword evidence="3" id="KW-1185">Reference proteome</keyword>
<evidence type="ECO:0000313" key="3">
    <source>
        <dbReference type="Proteomes" id="UP000236182"/>
    </source>
</evidence>
<dbReference type="Pfam" id="PF04233">
    <property type="entry name" value="Phage_Mu_F"/>
    <property type="match status" value="1"/>
</dbReference>
<organism evidence="2 3">
    <name type="scientific">Chryseobacterium oncorhynchi</name>
    <dbReference type="NCBI Taxonomy" id="741074"/>
    <lineage>
        <taxon>Bacteria</taxon>
        <taxon>Pseudomonadati</taxon>
        <taxon>Bacteroidota</taxon>
        <taxon>Flavobacteriia</taxon>
        <taxon>Flavobacteriales</taxon>
        <taxon>Weeksellaceae</taxon>
        <taxon>Chryseobacterium group</taxon>
        <taxon>Chryseobacterium</taxon>
    </lineage>
</organism>
<sequence>MSSLYECGCDNCKAERITLAAKSDDDKFKPVLKAAEKAFKHLHKKGGYKPEDINEKPYRDLIDQTYKVFDPVIQDNDIPSEMLAKLQNDAFVFAGLKTHAQLLEASSILMDDKGQIKSYDKFAYEFNKINQNYNQNYLESEYQFAISSSQMASNWAATDPDGRYYLQYRTANDDRVRENHRVLQDTTLPKDDPFWLSYYPPNGWRCRCTAVEVLKDKYELSDSKKSLERGEKATTQIGKDGKNRLEMFRFNPGAEQKVFPPKHPYNKVKDAEVVKNQLLPE</sequence>
<evidence type="ECO:0000259" key="1">
    <source>
        <dbReference type="Pfam" id="PF04233"/>
    </source>
</evidence>
<protein>
    <recommendedName>
        <fullName evidence="1">Phage head morphogenesis domain-containing protein</fullName>
    </recommendedName>
</protein>
<accession>A0A316WSV3</accession>
<proteinExistence type="predicted"/>
<dbReference type="RefSeq" id="WP_109623130.1">
    <property type="nucleotide sequence ID" value="NZ_PPEI02000005.1"/>
</dbReference>
<feature type="domain" description="Phage head morphogenesis" evidence="1">
    <location>
        <begin position="128"/>
        <end position="210"/>
    </location>
</feature>
<dbReference type="Proteomes" id="UP000236182">
    <property type="component" value="Unassembled WGS sequence"/>
</dbReference>
<evidence type="ECO:0000313" key="2">
    <source>
        <dbReference type="EMBL" id="PWN62298.1"/>
    </source>
</evidence>